<keyword evidence="1 4" id="KW-0808">Transferase</keyword>
<feature type="domain" description="Methyltransferase type 11" evidence="3">
    <location>
        <begin position="102"/>
        <end position="202"/>
    </location>
</feature>
<evidence type="ECO:0000256" key="2">
    <source>
        <dbReference type="SAM" id="MobiDB-lite"/>
    </source>
</evidence>
<evidence type="ECO:0000259" key="3">
    <source>
        <dbReference type="Pfam" id="PF08241"/>
    </source>
</evidence>
<dbReference type="AlphaFoldDB" id="A0A2G1XL51"/>
<reference evidence="4 5" key="1">
    <citation type="journal article" date="2017" name="Biochemistry">
        <title>Identification of the Biosynthetic Pathway for the Antibiotic Bicyclomycin.</title>
        <authorList>
            <person name="Patteson J."/>
            <person name="Cai W."/>
            <person name="Johnson R.A."/>
            <person name="Santa Maria K."/>
            <person name="Li B."/>
        </authorList>
    </citation>
    <scope>NUCLEOTIDE SEQUENCE [LARGE SCALE GENOMIC DNA]</scope>
    <source>
        <strain evidence="4 5">ATCC 21532</strain>
    </source>
</reference>
<dbReference type="InterPro" id="IPR029063">
    <property type="entry name" value="SAM-dependent_MTases_sf"/>
</dbReference>
<name>A0A2G1XL51_STRCJ</name>
<evidence type="ECO:0000313" key="4">
    <source>
        <dbReference type="EMBL" id="PHQ51946.1"/>
    </source>
</evidence>
<evidence type="ECO:0000256" key="1">
    <source>
        <dbReference type="ARBA" id="ARBA00022679"/>
    </source>
</evidence>
<dbReference type="Proteomes" id="UP000222531">
    <property type="component" value="Unassembled WGS sequence"/>
</dbReference>
<proteinExistence type="predicted"/>
<dbReference type="SUPFAM" id="SSF53335">
    <property type="entry name" value="S-adenosyl-L-methionine-dependent methyltransferases"/>
    <property type="match status" value="1"/>
</dbReference>
<dbReference type="PANTHER" id="PTHR44068:SF11">
    <property type="entry name" value="GERANYL DIPHOSPHATE 2-C-METHYLTRANSFERASE"/>
    <property type="match status" value="1"/>
</dbReference>
<dbReference type="Pfam" id="PF08241">
    <property type="entry name" value="Methyltransf_11"/>
    <property type="match status" value="1"/>
</dbReference>
<dbReference type="GO" id="GO:0008757">
    <property type="term" value="F:S-adenosylmethionine-dependent methyltransferase activity"/>
    <property type="evidence" value="ECO:0007669"/>
    <property type="project" value="InterPro"/>
</dbReference>
<accession>A0A2G1XL51</accession>
<comment type="caution">
    <text evidence="4">The sequence shown here is derived from an EMBL/GenBank/DDBJ whole genome shotgun (WGS) entry which is preliminary data.</text>
</comment>
<dbReference type="Gene3D" id="3.40.50.150">
    <property type="entry name" value="Vaccinia Virus protein VP39"/>
    <property type="match status" value="1"/>
</dbReference>
<keyword evidence="5" id="KW-1185">Reference proteome</keyword>
<gene>
    <name evidence="4" type="ORF">BLA24_10885</name>
</gene>
<dbReference type="CDD" id="cd02440">
    <property type="entry name" value="AdoMet_MTases"/>
    <property type="match status" value="1"/>
</dbReference>
<protein>
    <submittedName>
        <fullName evidence="4">SAM-dependent methyltransferase</fullName>
    </submittedName>
</protein>
<dbReference type="EMBL" id="NHZO01000128">
    <property type="protein sequence ID" value="PHQ51946.1"/>
    <property type="molecule type" value="Genomic_DNA"/>
</dbReference>
<organism evidence="4 5">
    <name type="scientific">Streptomyces cinnamoneus</name>
    <name type="common">Streptoverticillium cinnamoneum</name>
    <dbReference type="NCBI Taxonomy" id="53446"/>
    <lineage>
        <taxon>Bacteria</taxon>
        <taxon>Bacillati</taxon>
        <taxon>Actinomycetota</taxon>
        <taxon>Actinomycetes</taxon>
        <taxon>Kitasatosporales</taxon>
        <taxon>Streptomycetaceae</taxon>
        <taxon>Streptomyces</taxon>
        <taxon>Streptomyces cinnamoneus group</taxon>
    </lineage>
</organism>
<dbReference type="InterPro" id="IPR050447">
    <property type="entry name" value="Erg6_SMT_methyltransf"/>
</dbReference>
<dbReference type="GO" id="GO:0032259">
    <property type="term" value="P:methylation"/>
    <property type="evidence" value="ECO:0007669"/>
    <property type="project" value="UniProtKB-KW"/>
</dbReference>
<feature type="region of interest" description="Disordered" evidence="2">
    <location>
        <begin position="1"/>
        <end position="37"/>
    </location>
</feature>
<feature type="compositionally biased region" description="Basic and acidic residues" evidence="2">
    <location>
        <begin position="11"/>
        <end position="22"/>
    </location>
</feature>
<sequence length="302" mass="32922">MRLPTRSPRRLTPESDTPKEAPKVTQEPQPDQRPIPPAVQKAYGAADLGANPLFAGGFINFGHWQAIDTTAGLSQEDRVRSQQDMYRHVLEALPPAGGSRALEVGSGTGVGSALALEEYGFAHLTGMDIHPQQLIRAQECNSRILKDRPDHLDFVQGAAEDMPFADGEFDYLYSVEAAQHFSDLDAFGRETARVLRPGGHAVVASFFTTDDAPGRAKRLAGLLDCYANGLDIAHPVTHVVDALARAGLKGTRAVSIGPSVWQGWDRWIAHVSEPDGWPRNFLRVHEEGVLDYYVVTATRPAP</sequence>
<evidence type="ECO:0000313" key="5">
    <source>
        <dbReference type="Proteomes" id="UP000222531"/>
    </source>
</evidence>
<dbReference type="InterPro" id="IPR013216">
    <property type="entry name" value="Methyltransf_11"/>
</dbReference>
<dbReference type="OrthoDB" id="9769602at2"/>
<dbReference type="PANTHER" id="PTHR44068">
    <property type="entry name" value="ZGC:194242"/>
    <property type="match status" value="1"/>
</dbReference>
<keyword evidence="4" id="KW-0489">Methyltransferase</keyword>